<proteinExistence type="predicted"/>
<dbReference type="RefSeq" id="WP_068335008.1">
    <property type="nucleotide sequence ID" value="NZ_LVHF01000033.1"/>
</dbReference>
<evidence type="ECO:0000313" key="2">
    <source>
        <dbReference type="Proteomes" id="UP000078503"/>
    </source>
</evidence>
<dbReference type="AlphaFoldDB" id="A0A178K124"/>
<sequence>MQQDQFVDLVKQLSQLEGLPQALEALKQVEDQEVAEAAQSLTGQFSLAEIEGEQRIYHVFTEKNEEGEDQEFVEYVMNQGDDVLVFVSWFFYAMFEIKQKETYQAAGRTYQQPKRR</sequence>
<dbReference type="EMBL" id="LVHF01000033">
    <property type="protein sequence ID" value="OAN11029.1"/>
    <property type="molecule type" value="Genomic_DNA"/>
</dbReference>
<protein>
    <submittedName>
        <fullName evidence="1">Uncharacterized protein</fullName>
    </submittedName>
</protein>
<reference evidence="1 2" key="1">
    <citation type="submission" date="2016-03" db="EMBL/GenBank/DDBJ databases">
        <title>Photobacterium proteolyticum sp. nov. a protease producing bacterium isolated from ocean sediments of Laizhou Bay.</title>
        <authorList>
            <person name="Li Y."/>
        </authorList>
    </citation>
    <scope>NUCLEOTIDE SEQUENCE [LARGE SCALE GENOMIC DNA]</scope>
    <source>
        <strain evidence="1 2">R-40508</strain>
    </source>
</reference>
<accession>A0A178K124</accession>
<gene>
    <name evidence="1" type="ORF">A3K86_18815</name>
</gene>
<keyword evidence="2" id="KW-1185">Reference proteome</keyword>
<dbReference type="Proteomes" id="UP000078503">
    <property type="component" value="Unassembled WGS sequence"/>
</dbReference>
<name>A0A178K124_9GAMM</name>
<dbReference type="STRING" id="858640.A3K86_18815"/>
<evidence type="ECO:0000313" key="1">
    <source>
        <dbReference type="EMBL" id="OAN11029.1"/>
    </source>
</evidence>
<dbReference type="OrthoDB" id="5816727at2"/>
<comment type="caution">
    <text evidence="1">The sequence shown here is derived from an EMBL/GenBank/DDBJ whole genome shotgun (WGS) entry which is preliminary data.</text>
</comment>
<organism evidence="1 2">
    <name type="scientific">Photobacterium jeanii</name>
    <dbReference type="NCBI Taxonomy" id="858640"/>
    <lineage>
        <taxon>Bacteria</taxon>
        <taxon>Pseudomonadati</taxon>
        <taxon>Pseudomonadota</taxon>
        <taxon>Gammaproteobacteria</taxon>
        <taxon>Vibrionales</taxon>
        <taxon>Vibrionaceae</taxon>
        <taxon>Photobacterium</taxon>
    </lineage>
</organism>